<protein>
    <submittedName>
        <fullName evidence="1">Uncharacterized protein</fullName>
    </submittedName>
</protein>
<dbReference type="AlphaFoldDB" id="A0A7X9ZX75"/>
<dbReference type="EMBL" id="JABBFZ010000006">
    <property type="protein sequence ID" value="NML31762.1"/>
    <property type="molecule type" value="Genomic_DNA"/>
</dbReference>
<proteinExistence type="predicted"/>
<gene>
    <name evidence="1" type="ORF">HHL14_13055</name>
</gene>
<dbReference type="Proteomes" id="UP000583127">
    <property type="component" value="Unassembled WGS sequence"/>
</dbReference>
<reference evidence="1 2" key="1">
    <citation type="submission" date="2020-04" db="EMBL/GenBank/DDBJ databases">
        <title>Paraburkholderia sp. G-4-1-8 isolated from soil.</title>
        <authorList>
            <person name="Dahal R.H."/>
        </authorList>
    </citation>
    <scope>NUCLEOTIDE SEQUENCE [LARGE SCALE GENOMIC DNA]</scope>
    <source>
        <strain evidence="1 2">G-4-1-8</strain>
    </source>
</reference>
<comment type="caution">
    <text evidence="1">The sequence shown here is derived from an EMBL/GenBank/DDBJ whole genome shotgun (WGS) entry which is preliminary data.</text>
</comment>
<keyword evidence="2" id="KW-1185">Reference proteome</keyword>
<name>A0A7X9ZX75_9BURK</name>
<evidence type="ECO:0000313" key="1">
    <source>
        <dbReference type="EMBL" id="NML31762.1"/>
    </source>
</evidence>
<evidence type="ECO:0000313" key="2">
    <source>
        <dbReference type="Proteomes" id="UP000583127"/>
    </source>
</evidence>
<organism evidence="1 2">
    <name type="scientific">Paraburkholderia antibiotica</name>
    <dbReference type="NCBI Taxonomy" id="2728839"/>
    <lineage>
        <taxon>Bacteria</taxon>
        <taxon>Pseudomonadati</taxon>
        <taxon>Pseudomonadota</taxon>
        <taxon>Betaproteobacteria</taxon>
        <taxon>Burkholderiales</taxon>
        <taxon>Burkholderiaceae</taxon>
        <taxon>Paraburkholderia</taxon>
    </lineage>
</organism>
<sequence length="114" mass="12174">MGPQLNIATAAFLIADSALVAMLMTEHRLAPSSYLSGMGIRMAAFERREYRFSGACCRQAKPLANAVLVVRMGQWSAIRRGNSIATGADSSFSARSGLPFPVAARDLPTDAVLK</sequence>
<accession>A0A7X9ZX75</accession>